<dbReference type="SUPFAM" id="SSF158472">
    <property type="entry name" value="HAMP domain-like"/>
    <property type="match status" value="1"/>
</dbReference>
<evidence type="ECO:0000313" key="25">
    <source>
        <dbReference type="EMBL" id="OUR79759.1"/>
    </source>
</evidence>
<dbReference type="PROSITE" id="PS50894">
    <property type="entry name" value="HPT"/>
    <property type="match status" value="1"/>
</dbReference>
<feature type="domain" description="Response regulatory" evidence="22">
    <location>
        <begin position="724"/>
        <end position="842"/>
    </location>
</feature>
<evidence type="ECO:0000256" key="1">
    <source>
        <dbReference type="ARBA" id="ARBA00000085"/>
    </source>
</evidence>
<dbReference type="CDD" id="cd00082">
    <property type="entry name" value="HisKA"/>
    <property type="match status" value="1"/>
</dbReference>
<proteinExistence type="predicted"/>
<dbReference type="InterPro" id="IPR005467">
    <property type="entry name" value="His_kinase_dom"/>
</dbReference>
<dbReference type="InterPro" id="IPR036641">
    <property type="entry name" value="HPT_dom_sf"/>
</dbReference>
<feature type="transmembrane region" description="Helical" evidence="20">
    <location>
        <begin position="338"/>
        <end position="359"/>
    </location>
</feature>
<comment type="catalytic activity">
    <reaction evidence="1">
        <text>ATP + protein L-histidine = ADP + protein N-phospho-L-histidine.</text>
        <dbReference type="EC" id="2.7.13.3"/>
    </reaction>
</comment>
<dbReference type="SMART" id="SM00387">
    <property type="entry name" value="HATPase_c"/>
    <property type="match status" value="1"/>
</dbReference>
<evidence type="ECO:0000256" key="6">
    <source>
        <dbReference type="ARBA" id="ARBA00022553"/>
    </source>
</evidence>
<accession>A0A1Y5EBE9</accession>
<comment type="caution">
    <text evidence="25">The sequence shown here is derived from an EMBL/GenBank/DDBJ whole genome shotgun (WGS) entry which is preliminary data.</text>
</comment>
<evidence type="ECO:0000259" key="23">
    <source>
        <dbReference type="PROSITE" id="PS50885"/>
    </source>
</evidence>
<dbReference type="Pfam" id="PF00072">
    <property type="entry name" value="Response_reg"/>
    <property type="match status" value="1"/>
</dbReference>
<dbReference type="InterPro" id="IPR014302">
    <property type="entry name" value="Sig_transdc_His_kinase_TorS"/>
</dbReference>
<dbReference type="InterPro" id="IPR003661">
    <property type="entry name" value="HisK_dim/P_dom"/>
</dbReference>
<dbReference type="NCBIfam" id="TIGR02956">
    <property type="entry name" value="TMAO_torS"/>
    <property type="match status" value="1"/>
</dbReference>
<reference evidence="26" key="1">
    <citation type="journal article" date="2017" name="Proc. Natl. Acad. Sci. U.S.A.">
        <title>Simulation of Deepwater Horizon oil plume reveals substrate specialization within a complex community of hydrocarbon degraders.</title>
        <authorList>
            <person name="Hu P."/>
            <person name="Dubinsky E.A."/>
            <person name="Probst A.J."/>
            <person name="Wang J."/>
            <person name="Sieber C.M.K."/>
            <person name="Tom L.M."/>
            <person name="Gardinali P."/>
            <person name="Banfield J.F."/>
            <person name="Atlas R.M."/>
            <person name="Andersen G.L."/>
        </authorList>
    </citation>
    <scope>NUCLEOTIDE SEQUENCE [LARGE SCALE GENOMIC DNA]</scope>
</reference>
<evidence type="ECO:0000259" key="21">
    <source>
        <dbReference type="PROSITE" id="PS50109"/>
    </source>
</evidence>
<dbReference type="Gene3D" id="1.20.120.160">
    <property type="entry name" value="HPT domain"/>
    <property type="match status" value="1"/>
</dbReference>
<dbReference type="GO" id="GO:0000155">
    <property type="term" value="F:phosphorelay sensor kinase activity"/>
    <property type="evidence" value="ECO:0007669"/>
    <property type="project" value="InterPro"/>
</dbReference>
<evidence type="ECO:0000256" key="5">
    <source>
        <dbReference type="ARBA" id="ARBA00022519"/>
    </source>
</evidence>
<keyword evidence="5" id="KW-0997">Cell inner membrane</keyword>
<evidence type="ECO:0000256" key="3">
    <source>
        <dbReference type="ARBA" id="ARBA00012438"/>
    </source>
</evidence>
<dbReference type="SMART" id="SM00448">
    <property type="entry name" value="REC"/>
    <property type="match status" value="1"/>
</dbReference>
<keyword evidence="7" id="KW-0808">Transferase</keyword>
<name>A0A1Y5EBE9_COLPS</name>
<feature type="modified residue" description="4-aspartylphosphate" evidence="18">
    <location>
        <position position="773"/>
    </location>
</feature>
<evidence type="ECO:0000256" key="15">
    <source>
        <dbReference type="ARBA" id="ARBA00064003"/>
    </source>
</evidence>
<dbReference type="SUPFAM" id="SSF47384">
    <property type="entry name" value="Homodimeric domain of signal transducing histidine kinase"/>
    <property type="match status" value="1"/>
</dbReference>
<dbReference type="InterPro" id="IPR011006">
    <property type="entry name" value="CheY-like_superfamily"/>
</dbReference>
<comment type="subunit">
    <text evidence="15">At low DSF concentrations, interacts with RpfF.</text>
</comment>
<evidence type="ECO:0000256" key="11">
    <source>
        <dbReference type="ARBA" id="ARBA00022840"/>
    </source>
</evidence>
<dbReference type="CDD" id="cd16922">
    <property type="entry name" value="HATPase_EvgS-ArcB-TorS-like"/>
    <property type="match status" value="1"/>
</dbReference>
<keyword evidence="10 25" id="KW-0418">Kinase</keyword>
<dbReference type="AlphaFoldDB" id="A0A1Y5EBE9"/>
<dbReference type="PANTHER" id="PTHR43047">
    <property type="entry name" value="TWO-COMPONENT HISTIDINE PROTEIN KINASE"/>
    <property type="match status" value="1"/>
</dbReference>
<dbReference type="SUPFAM" id="SSF47226">
    <property type="entry name" value="Histidine-containing phosphotransfer domain, HPT domain"/>
    <property type="match status" value="1"/>
</dbReference>
<evidence type="ECO:0000256" key="10">
    <source>
        <dbReference type="ARBA" id="ARBA00022777"/>
    </source>
</evidence>
<feature type="domain" description="Histidine kinase" evidence="21">
    <location>
        <begin position="476"/>
        <end position="696"/>
    </location>
</feature>
<feature type="domain" description="HAMP" evidence="23">
    <location>
        <begin position="360"/>
        <end position="412"/>
    </location>
</feature>
<keyword evidence="11" id="KW-0067">ATP-binding</keyword>
<evidence type="ECO:0000313" key="26">
    <source>
        <dbReference type="Proteomes" id="UP000243053"/>
    </source>
</evidence>
<dbReference type="PRINTS" id="PR00344">
    <property type="entry name" value="BCTRLSENSOR"/>
</dbReference>
<dbReference type="EMBL" id="MAAF01000070">
    <property type="protein sequence ID" value="OUR79759.1"/>
    <property type="molecule type" value="Genomic_DNA"/>
</dbReference>
<evidence type="ECO:0000256" key="8">
    <source>
        <dbReference type="ARBA" id="ARBA00022692"/>
    </source>
</evidence>
<keyword evidence="9" id="KW-0547">Nucleotide-binding</keyword>
<evidence type="ECO:0000259" key="24">
    <source>
        <dbReference type="PROSITE" id="PS50894"/>
    </source>
</evidence>
<evidence type="ECO:0000256" key="2">
    <source>
        <dbReference type="ARBA" id="ARBA00004429"/>
    </source>
</evidence>
<dbReference type="Pfam" id="PF01627">
    <property type="entry name" value="Hpt"/>
    <property type="match status" value="1"/>
</dbReference>
<keyword evidence="6 18" id="KW-0597">Phosphoprotein</keyword>
<dbReference type="CDD" id="cd16172">
    <property type="entry name" value="TorS_sensor_domain"/>
    <property type="match status" value="1"/>
</dbReference>
<comment type="subcellular location">
    <subcellularLocation>
        <location evidence="2">Cell inner membrane</location>
        <topology evidence="2">Multi-pass membrane protein</topology>
    </subcellularLocation>
</comment>
<dbReference type="GO" id="GO:0005524">
    <property type="term" value="F:ATP binding"/>
    <property type="evidence" value="ECO:0007669"/>
    <property type="project" value="UniProtKB-KW"/>
</dbReference>
<dbReference type="Gene3D" id="1.10.287.130">
    <property type="match status" value="1"/>
</dbReference>
<dbReference type="PROSITE" id="PS50110">
    <property type="entry name" value="RESPONSE_REGULATORY"/>
    <property type="match status" value="1"/>
</dbReference>
<evidence type="ECO:0000256" key="13">
    <source>
        <dbReference type="ARBA" id="ARBA00023012"/>
    </source>
</evidence>
<feature type="domain" description="HPt" evidence="24">
    <location>
        <begin position="908"/>
        <end position="1003"/>
    </location>
</feature>
<keyword evidence="19" id="KW-0175">Coiled coil</keyword>
<dbReference type="InterPro" id="IPR003594">
    <property type="entry name" value="HATPase_dom"/>
</dbReference>
<dbReference type="Pfam" id="PF00512">
    <property type="entry name" value="HisKA"/>
    <property type="match status" value="1"/>
</dbReference>
<dbReference type="Pfam" id="PF02518">
    <property type="entry name" value="HATPase_c"/>
    <property type="match status" value="1"/>
</dbReference>
<dbReference type="InterPro" id="IPR038188">
    <property type="entry name" value="TorS_sensor_sf"/>
</dbReference>
<dbReference type="FunFam" id="3.30.565.10:FF:000010">
    <property type="entry name" value="Sensor histidine kinase RcsC"/>
    <property type="match status" value="1"/>
</dbReference>
<protein>
    <recommendedName>
        <fullName evidence="16">Sensory/regulatory protein RpfC</fullName>
        <ecNumber evidence="3">2.7.13.3</ecNumber>
    </recommendedName>
</protein>
<dbReference type="InterPro" id="IPR036097">
    <property type="entry name" value="HisK_dim/P_sf"/>
</dbReference>
<organism evidence="25 26">
    <name type="scientific">Colwellia psychrerythraea</name>
    <name type="common">Vibrio psychroerythus</name>
    <dbReference type="NCBI Taxonomy" id="28229"/>
    <lineage>
        <taxon>Bacteria</taxon>
        <taxon>Pseudomonadati</taxon>
        <taxon>Pseudomonadota</taxon>
        <taxon>Gammaproteobacteria</taxon>
        <taxon>Alteromonadales</taxon>
        <taxon>Colwelliaceae</taxon>
        <taxon>Colwellia</taxon>
    </lineage>
</organism>
<dbReference type="SUPFAM" id="SSF55874">
    <property type="entry name" value="ATPase domain of HSP90 chaperone/DNA topoisomerase II/histidine kinase"/>
    <property type="match status" value="1"/>
</dbReference>
<keyword evidence="13" id="KW-0902">Two-component regulatory system</keyword>
<feature type="transmembrane region" description="Helical" evidence="20">
    <location>
        <begin position="12"/>
        <end position="33"/>
    </location>
</feature>
<evidence type="ECO:0000256" key="14">
    <source>
        <dbReference type="ARBA" id="ARBA00023136"/>
    </source>
</evidence>
<dbReference type="InterPro" id="IPR008207">
    <property type="entry name" value="Sig_transdc_His_kin_Hpt_dom"/>
</dbReference>
<feature type="modified residue" description="Phosphohistidine" evidence="17">
    <location>
        <position position="947"/>
    </location>
</feature>
<dbReference type="Proteomes" id="UP000243053">
    <property type="component" value="Unassembled WGS sequence"/>
</dbReference>
<dbReference type="EC" id="2.7.13.3" evidence="3"/>
<dbReference type="InterPro" id="IPR004358">
    <property type="entry name" value="Sig_transdc_His_kin-like_C"/>
</dbReference>
<dbReference type="InterPro" id="IPR001789">
    <property type="entry name" value="Sig_transdc_resp-reg_receiver"/>
</dbReference>
<dbReference type="CDD" id="cd17546">
    <property type="entry name" value="REC_hyHK_CKI1_RcsC-like"/>
    <property type="match status" value="1"/>
</dbReference>
<dbReference type="Gene3D" id="1.20.58.920">
    <property type="match status" value="1"/>
</dbReference>
<dbReference type="InterPro" id="IPR037952">
    <property type="entry name" value="Sensor_TorS"/>
</dbReference>
<dbReference type="InterPro" id="IPR036890">
    <property type="entry name" value="HATPase_C_sf"/>
</dbReference>
<evidence type="ECO:0000256" key="12">
    <source>
        <dbReference type="ARBA" id="ARBA00022989"/>
    </source>
</evidence>
<dbReference type="PIRSF" id="PIRSF036437">
    <property type="entry name" value="HK_TorS"/>
    <property type="match status" value="1"/>
</dbReference>
<evidence type="ECO:0000256" key="4">
    <source>
        <dbReference type="ARBA" id="ARBA00022475"/>
    </source>
</evidence>
<evidence type="ECO:0000256" key="20">
    <source>
        <dbReference type="SAM" id="Phobius"/>
    </source>
</evidence>
<keyword evidence="14 20" id="KW-0472">Membrane</keyword>
<dbReference type="PROSITE" id="PS50885">
    <property type="entry name" value="HAMP"/>
    <property type="match status" value="1"/>
</dbReference>
<dbReference type="GO" id="GO:0005886">
    <property type="term" value="C:plasma membrane"/>
    <property type="evidence" value="ECO:0007669"/>
    <property type="project" value="UniProtKB-SubCell"/>
</dbReference>
<evidence type="ECO:0000256" key="18">
    <source>
        <dbReference type="PROSITE-ProRule" id="PRU00169"/>
    </source>
</evidence>
<dbReference type="SMART" id="SM00388">
    <property type="entry name" value="HisKA"/>
    <property type="match status" value="1"/>
</dbReference>
<dbReference type="PROSITE" id="PS50109">
    <property type="entry name" value="HIS_KIN"/>
    <property type="match status" value="1"/>
</dbReference>
<keyword evidence="12 20" id="KW-1133">Transmembrane helix</keyword>
<feature type="coiled-coil region" evidence="19">
    <location>
        <begin position="410"/>
        <end position="466"/>
    </location>
</feature>
<evidence type="ECO:0000256" key="19">
    <source>
        <dbReference type="SAM" id="Coils"/>
    </source>
</evidence>
<evidence type="ECO:0000256" key="16">
    <source>
        <dbReference type="ARBA" id="ARBA00068150"/>
    </source>
</evidence>
<evidence type="ECO:0000259" key="22">
    <source>
        <dbReference type="PROSITE" id="PS50110"/>
    </source>
</evidence>
<dbReference type="Pfam" id="PF21689">
    <property type="entry name" value="TorS_sensor_domain"/>
    <property type="match status" value="1"/>
</dbReference>
<sequence>MHFRRSIGNKLLFAFSFVAGLLLFVSIVAWNGLSLIASTGDTITQQTLPTLSSARELANISLKITHATTLLKNITDEEQRQENSQQLVVLNLAIEEKFSALKSLNINNKKLIHLLALNNEISQNIDQLDGFARDKITNQKELDETFLVVKTSVHEISVLSQSQVANASTFALVRLSGLYDLIEQKSKLDQAQRDIDLIIDEDLNLLDKMAALERHALELEQIANLVITTQQYQPLNELATKKNTHLLLIQHLVDAITDPYRVNLARSALDKLKLFDDFIVYQQRAIELAKKQNLLHQHISNQLDQLNQGILTLVKRQGDLAEQTSLQHQKLVSWSQNVFLITTLLSLIVIVFVMWKVVYQGIVFKLQKHTDAIEKLAAGDLEITVESSNDEELKHMADALDVFRDNAIKKQQLENEQRQTEKELRLHKENLEQLVGVRTQELRLTNEQLNSESKAHALAKQQAEQANRAKSVFLASMSHEIRTPMSGMIGTLELLSDTNLTSEQQRYAQTILYSGESLLDILNDILDYSKIEAGHIELCYRAVDLVRIGQDVVHLMQARANSKALQLRFEIEDNIDVWRLADLGKLRQVLINLINNAIKFTQRGSIVLSISTNDESKAGSSDVTFSVTDTGCGIAKSKHEGVFQAFTQVANLQTATGTGLGLAICQRLVSAMNGHLSLISEEGRGSCFSFSIPIETASTEAISAQQIITMPLNMPSKELSQNYNVLIVEDNEINLDVASALVEKLGHNVTAAKDGTSALKYMLENHYDLALLDINLPDIDGVKLSKQLKAMAKEKQEPLKTIAVSAHVFNEDITQFIASGFDGFVAKPVQMKKLKPSIAQVMLNVASSLNQNLEKSKAVIAQENKSLSSNNIDTVVDSKKSENFPNNDNEDDDYKRVLFDLEIPNQDIEYLGSEKVKQLAQLFGQQVSSEYSDFSDLTQSQQQQKLHKLKGAAIALGLVRLYHLCQKLELHCQTEQLSEYQLLMLEELIAKSFILLNKYADNL</sequence>
<evidence type="ECO:0000256" key="9">
    <source>
        <dbReference type="ARBA" id="ARBA00022741"/>
    </source>
</evidence>
<keyword evidence="4" id="KW-1003">Cell membrane</keyword>
<dbReference type="SUPFAM" id="SSF52172">
    <property type="entry name" value="CheY-like"/>
    <property type="match status" value="1"/>
</dbReference>
<dbReference type="Gene3D" id="3.30.565.10">
    <property type="entry name" value="Histidine kinase-like ATPase, C-terminal domain"/>
    <property type="match status" value="1"/>
</dbReference>
<dbReference type="Gene3D" id="3.40.50.2300">
    <property type="match status" value="1"/>
</dbReference>
<dbReference type="Gene3D" id="6.10.340.10">
    <property type="match status" value="1"/>
</dbReference>
<evidence type="ECO:0000256" key="7">
    <source>
        <dbReference type="ARBA" id="ARBA00022679"/>
    </source>
</evidence>
<dbReference type="FunFam" id="1.10.287.130:FF:000002">
    <property type="entry name" value="Two-component osmosensing histidine kinase"/>
    <property type="match status" value="1"/>
</dbReference>
<dbReference type="InterPro" id="IPR003660">
    <property type="entry name" value="HAMP_dom"/>
</dbReference>
<gene>
    <name evidence="25" type="ORF">A9Q75_11640</name>
</gene>
<evidence type="ECO:0000256" key="17">
    <source>
        <dbReference type="PROSITE-ProRule" id="PRU00110"/>
    </source>
</evidence>
<keyword evidence="8 20" id="KW-0812">Transmembrane</keyword>